<proteinExistence type="inferred from homology"/>
<dbReference type="EMBL" id="CP014248">
    <property type="protein sequence ID" value="AMD22699.1"/>
    <property type="molecule type" value="Genomic_DNA"/>
</dbReference>
<dbReference type="GeneID" id="28726061"/>
<feature type="transmembrane region" description="Helical" evidence="12">
    <location>
        <begin position="1353"/>
        <end position="1373"/>
    </location>
</feature>
<dbReference type="GO" id="GO:0006075">
    <property type="term" value="P:(1-&gt;3)-beta-D-glucan biosynthetic process"/>
    <property type="evidence" value="ECO:0007669"/>
    <property type="project" value="InterPro"/>
</dbReference>
<evidence type="ECO:0000256" key="1">
    <source>
        <dbReference type="ARBA" id="ARBA00004141"/>
    </source>
</evidence>
<evidence type="ECO:0000256" key="9">
    <source>
        <dbReference type="ARBA" id="ARBA00031935"/>
    </source>
</evidence>
<evidence type="ECO:0000256" key="11">
    <source>
        <dbReference type="SAM" id="MobiDB-lite"/>
    </source>
</evidence>
<dbReference type="RefSeq" id="XP_017989695.1">
    <property type="nucleotide sequence ID" value="XM_018134033.1"/>
</dbReference>
<feature type="transmembrane region" description="Helical" evidence="12">
    <location>
        <begin position="1109"/>
        <end position="1133"/>
    </location>
</feature>
<feature type="domain" description="1,3-beta-glucan synthase component FKS1-like" evidence="13">
    <location>
        <begin position="158"/>
        <end position="256"/>
    </location>
</feature>
<organism evidence="14 15">
    <name type="scientific">Eremothecium sinecaudum</name>
    <dbReference type="NCBI Taxonomy" id="45286"/>
    <lineage>
        <taxon>Eukaryota</taxon>
        <taxon>Fungi</taxon>
        <taxon>Dikarya</taxon>
        <taxon>Ascomycota</taxon>
        <taxon>Saccharomycotina</taxon>
        <taxon>Saccharomycetes</taxon>
        <taxon>Saccharomycetales</taxon>
        <taxon>Saccharomycetaceae</taxon>
        <taxon>Eremothecium</taxon>
    </lineage>
</organism>
<keyword evidence="15" id="KW-1185">Reference proteome</keyword>
<feature type="region of interest" description="Disordered" evidence="11">
    <location>
        <begin position="49"/>
        <end position="71"/>
    </location>
</feature>
<dbReference type="Proteomes" id="UP000243052">
    <property type="component" value="Chromosome viii"/>
</dbReference>
<protein>
    <recommendedName>
        <fullName evidence="3">1,3-beta-glucan synthase</fullName>
        <ecNumber evidence="3">2.4.1.34</ecNumber>
    </recommendedName>
    <alternativeName>
        <fullName evidence="9">1,3-beta-D-glucan-UDP glucosyltransferase</fullName>
    </alternativeName>
</protein>
<dbReference type="EC" id="2.4.1.34" evidence="3"/>
<dbReference type="GO" id="GO:0051278">
    <property type="term" value="P:fungal-type cell wall polysaccharide biosynthetic process"/>
    <property type="evidence" value="ECO:0007669"/>
    <property type="project" value="TreeGrafter"/>
</dbReference>
<dbReference type="GO" id="GO:0000148">
    <property type="term" value="C:1,3-beta-D-glucan synthase complex"/>
    <property type="evidence" value="ECO:0007669"/>
    <property type="project" value="InterPro"/>
</dbReference>
<feature type="transmembrane region" description="Helical" evidence="12">
    <location>
        <begin position="1276"/>
        <end position="1294"/>
    </location>
</feature>
<keyword evidence="8 12" id="KW-0472">Membrane</keyword>
<feature type="transmembrane region" description="Helical" evidence="12">
    <location>
        <begin position="1434"/>
        <end position="1454"/>
    </location>
</feature>
<dbReference type="GO" id="GO:0005886">
    <property type="term" value="C:plasma membrane"/>
    <property type="evidence" value="ECO:0007669"/>
    <property type="project" value="TreeGrafter"/>
</dbReference>
<feature type="transmembrane region" description="Helical" evidence="12">
    <location>
        <begin position="1393"/>
        <end position="1422"/>
    </location>
</feature>
<feature type="transmembrane region" description="Helical" evidence="12">
    <location>
        <begin position="1461"/>
        <end position="1483"/>
    </location>
</feature>
<evidence type="ECO:0000313" key="15">
    <source>
        <dbReference type="Proteomes" id="UP000243052"/>
    </source>
</evidence>
<feature type="transmembrane region" description="Helical" evidence="12">
    <location>
        <begin position="1534"/>
        <end position="1554"/>
    </location>
</feature>
<evidence type="ECO:0000256" key="12">
    <source>
        <dbReference type="SAM" id="Phobius"/>
    </source>
</evidence>
<feature type="transmembrane region" description="Helical" evidence="12">
    <location>
        <begin position="336"/>
        <end position="359"/>
    </location>
</feature>
<feature type="transmembrane region" description="Helical" evidence="12">
    <location>
        <begin position="292"/>
        <end position="315"/>
    </location>
</feature>
<dbReference type="PANTHER" id="PTHR12741:SF97">
    <property type="entry name" value="1,3-BETA-GLUCAN SYNTHASE"/>
    <property type="match status" value="1"/>
</dbReference>
<evidence type="ECO:0000313" key="14">
    <source>
        <dbReference type="EMBL" id="AMD22699.1"/>
    </source>
</evidence>
<evidence type="ECO:0000256" key="5">
    <source>
        <dbReference type="ARBA" id="ARBA00022679"/>
    </source>
</evidence>
<feature type="transmembrane region" description="Helical" evidence="12">
    <location>
        <begin position="411"/>
        <end position="428"/>
    </location>
</feature>
<evidence type="ECO:0000259" key="13">
    <source>
        <dbReference type="SMART" id="SM01205"/>
    </source>
</evidence>
<feature type="transmembrane region" description="Helical" evidence="12">
    <location>
        <begin position="514"/>
        <end position="537"/>
    </location>
</feature>
<dbReference type="InterPro" id="IPR056261">
    <property type="entry name" value="FKS1-like_dom2"/>
</dbReference>
<dbReference type="STRING" id="45286.A0A0X8HWB8"/>
<feature type="transmembrane region" description="Helical" evidence="12">
    <location>
        <begin position="379"/>
        <end position="399"/>
    </location>
</feature>
<dbReference type="InterPro" id="IPR026899">
    <property type="entry name" value="FKS1-like_dom1"/>
</dbReference>
<dbReference type="Pfam" id="PF14288">
    <property type="entry name" value="FKS1_dom1"/>
    <property type="match status" value="1"/>
</dbReference>
<dbReference type="PANTHER" id="PTHR12741">
    <property type="entry name" value="LYST-INTERACTING PROTEIN LIP5 DOPAMINE RESPONSIVE PROTEIN DRG-1"/>
    <property type="match status" value="1"/>
</dbReference>
<dbReference type="Pfam" id="PF02364">
    <property type="entry name" value="Glucan_synthase"/>
    <property type="match status" value="1"/>
</dbReference>
<evidence type="ECO:0000256" key="6">
    <source>
        <dbReference type="ARBA" id="ARBA00022692"/>
    </source>
</evidence>
<reference evidence="14 15" key="1">
    <citation type="submission" date="2016-01" db="EMBL/GenBank/DDBJ databases">
        <title>Genome sequence of the yeast Holleya sinecauda.</title>
        <authorList>
            <person name="Dietrich F.S."/>
        </authorList>
    </citation>
    <scope>NUCLEOTIDE SEQUENCE [LARGE SCALE GENOMIC DNA]</scope>
    <source>
        <strain evidence="14 15">ATCC 58844</strain>
    </source>
</reference>
<evidence type="ECO:0000256" key="8">
    <source>
        <dbReference type="ARBA" id="ARBA00023136"/>
    </source>
</evidence>
<evidence type="ECO:0000256" key="10">
    <source>
        <dbReference type="ARBA" id="ARBA00047777"/>
    </source>
</evidence>
<feature type="transmembrane region" description="Helical" evidence="12">
    <location>
        <begin position="1163"/>
        <end position="1180"/>
    </location>
</feature>
<keyword evidence="7 12" id="KW-1133">Transmembrane helix</keyword>
<name>A0A0X8HWB8_9SACH</name>
<dbReference type="Pfam" id="PF23605">
    <property type="entry name" value="FKS1_dom2"/>
    <property type="match status" value="1"/>
</dbReference>
<evidence type="ECO:0000256" key="4">
    <source>
        <dbReference type="ARBA" id="ARBA00022676"/>
    </source>
</evidence>
<dbReference type="OrthoDB" id="1880850at2759"/>
<dbReference type="SMART" id="SM01205">
    <property type="entry name" value="FKS1_dom1"/>
    <property type="match status" value="1"/>
</dbReference>
<keyword evidence="4" id="KW-0328">Glycosyltransferase</keyword>
<comment type="subcellular location">
    <subcellularLocation>
        <location evidence="1">Membrane</location>
        <topology evidence="1">Multi-pass membrane protein</topology>
    </subcellularLocation>
</comment>
<accession>A0A0X8HWB8</accession>
<dbReference type="GO" id="GO:0003843">
    <property type="term" value="F:1,3-beta-D-glucan synthase activity"/>
    <property type="evidence" value="ECO:0007669"/>
    <property type="project" value="UniProtKB-EC"/>
</dbReference>
<dbReference type="InterPro" id="IPR003440">
    <property type="entry name" value="Glyco_trans_48_dom"/>
</dbReference>
<comment type="catalytic activity">
    <reaction evidence="10">
        <text>[(1-&gt;3)-beta-D-glucosyl](n) + UDP-alpha-D-glucose = [(1-&gt;3)-beta-D-glucosyl](n+1) + UDP + H(+)</text>
        <dbReference type="Rhea" id="RHEA:21476"/>
        <dbReference type="Rhea" id="RHEA-COMP:11146"/>
        <dbReference type="Rhea" id="RHEA-COMP:14303"/>
        <dbReference type="ChEBI" id="CHEBI:15378"/>
        <dbReference type="ChEBI" id="CHEBI:37671"/>
        <dbReference type="ChEBI" id="CHEBI:58223"/>
        <dbReference type="ChEBI" id="CHEBI:58885"/>
        <dbReference type="EC" id="2.4.1.34"/>
    </reaction>
</comment>
<evidence type="ECO:0000256" key="3">
    <source>
        <dbReference type="ARBA" id="ARBA00012589"/>
    </source>
</evidence>
<gene>
    <name evidence="14" type="ORF">AW171_hschr84751</name>
</gene>
<keyword evidence="5" id="KW-0808">Transferase</keyword>
<keyword evidence="6 12" id="KW-0812">Transmembrane</keyword>
<sequence>MESGFYFDTERNQVVPVDKLIEAATVREKPARANNYGRENSETYLYSTISSKSRTESNRSKQGTGKSDAFSEHSEETKKLFTDLQRVFRFQKDSCKNIYDYFVVLVESRRRGSRNDFEKAVDSLYADYILGPNSNFHKWYEFVYGKDALPQWAYGSLGDKILQIALYLLIWGESGNIRFMPELICFLFSIMGDYYYGTTSEETSVTRPFLEHAITPIYKYYYAQLTSGADHSKVIGYDDINQCFWNKSFVYTLPVKDVGPLKAIAAQHQYAYFDRVEWHLCLVKTYYEKRTWFHIVTNFHRVLVMHLSVYWYYLIFNSRQLYSFMFSAVNGGDPPLYALLLTLSFAGGIACLITIAALIGEAIFMPRTSPVATPIVGRMGMTILAFLANVLPQTLLFALDPEILHTRIGTLIAVGQFGFSLLIVLYYSTQPLKHLYTRAKDDPFTSNILPLPRSSQTASVVLWTLVFVSKFLESYYFLTLSVRDPIRELFNLRINNCNEDAWLGKWFCENHGKILTGLLVLTHCVLFFLDTYLWYILYNSLFSTARSFMLGMSQWIPWRNVFYELPRRFTDKLLLNNVNTDSDVDITGFAIIWNEIILSMYREHILSFEHVEKLKYEMVNEMTLRGPSIFSKRKSNFFKKSVFNRSTEAKRRLRFFAKSMSCPIPDQTPISEMAMFSVLIPHFKEKIILSIKDIVKGENDITHVILLEYLKLLYADDWKTFIQETGSIYQVEDEKINTASVVDDSGSGAMFNLPYSFAGFKTDTPEYTLRTRIWASLRTQTLYRTIAGFMKYKNAISILYRYETGCSAEQASEMALSKFRIVCSMQRMSVFTKEEIEDRDYLITLFPNLQIAYIEEEYDPMSGENIYYSTLIDGYCDTNEDGKWKPRYRIRLPGNPIIGDGKSDNQNHALIFTRGEYLQLIDANQDSYLEECLKIKSVLNEFENDYPRRPGMATPNGPVAIVGSREHVFSENTGVLGDIAAGKEQVFGTFFARSLSYLGGKLHYGHPDFVNTIFVTTRGGVSKAQKGLHLSEDVFVGMNSILRGGRIKHCEYTQCGKGRDLGFGSILNFVTKISAGMGEQTLSREYFYLCSNLPLDRFLSFYYAHPGHYLNNACIILSITLFMAFILNLAVLVDSSDICDEAVTRPLDNCANIMPVIRWLRRSVLSIFVVSTASFFPLFIEDINEKNFIASAKRILKHMITGAPMFEIFVCKVYSGSLINDLYAGGARYIATGRGMAVTRVPFSNLYAKFAPESFYFSFVCLLILMFATSTMWDPLLIYFWFTISSLLLSPFIFNPNQFSWNDFIVDYKNYWKWLTGNRIGRNIDSWISYSYNSHLKGARSVSSSYVSKVKEFLSVILQLCWTLLILIPYIFLNSRSSSAFETNTMQFVVMRILILSALPIGLNATWVLLLCIFSSSISPFVGTTTGFAKVVRSIGHGLGILSHVISFGIMCILQKWDIQSIIITLLTAAMLESMLLSIMALFDFSSEGNAEKSSLAWWSGQWFREKFTFKLVIDSCFEFIHKVLELSWFCSDFVLGHLLLFFQIPILIIPNINKVHSFMLFWKKAGYQIRPLLFSRKIKRNRRRIKRIYSFIFILMLALFVVLFFSPLAIDKVFHLHIENTMPKNIRILFHTGPLLYIHKGSQAFKSLHHKSM</sequence>
<evidence type="ECO:0000256" key="2">
    <source>
        <dbReference type="ARBA" id="ARBA00009040"/>
    </source>
</evidence>
<feature type="transmembrane region" description="Helical" evidence="12">
    <location>
        <begin position="1589"/>
        <end position="1611"/>
    </location>
</feature>
<comment type="similarity">
    <text evidence="2">Belongs to the glycosyltransferase 48 family.</text>
</comment>
<feature type="transmembrane region" description="Helical" evidence="12">
    <location>
        <begin position="1250"/>
        <end position="1269"/>
    </location>
</feature>
<evidence type="ECO:0000256" key="7">
    <source>
        <dbReference type="ARBA" id="ARBA00022989"/>
    </source>
</evidence>